<dbReference type="EMBL" id="CM037619">
    <property type="protein sequence ID" value="KAH8007127.1"/>
    <property type="molecule type" value="Genomic_DNA"/>
</dbReference>
<name>A0ACB8FPE2_9SAUR</name>
<reference evidence="1" key="1">
    <citation type="submission" date="2021-08" db="EMBL/GenBank/DDBJ databases">
        <title>The first chromosome-level gecko genome reveals the dynamic sex chromosomes of Neotropical dwarf geckos (Sphaerodactylidae: Sphaerodactylus).</title>
        <authorList>
            <person name="Pinto B.J."/>
            <person name="Keating S.E."/>
            <person name="Gamble T."/>
        </authorList>
    </citation>
    <scope>NUCLEOTIDE SEQUENCE</scope>
    <source>
        <strain evidence="1">TG3544</strain>
    </source>
</reference>
<sequence>MDRAPLGQHFSPPRQHAMDYKLNLFDVAGFEEEIGVKSTIHGGTQESLARFLDQYPEDPLLRRLLARAPERARKAHATSPAHPGTLREEVLELPKTSRLQAHFSQKTARDSVRPLQGLNVDLEGSGRPVCPLPGACASPARSPPQENQKRDWEQERDSSRKRAKP</sequence>
<comment type="caution">
    <text evidence="1">The sequence shown here is derived from an EMBL/GenBank/DDBJ whole genome shotgun (WGS) entry which is preliminary data.</text>
</comment>
<evidence type="ECO:0000313" key="2">
    <source>
        <dbReference type="Proteomes" id="UP000827872"/>
    </source>
</evidence>
<accession>A0ACB8FPE2</accession>
<dbReference type="Proteomes" id="UP000827872">
    <property type="component" value="Linkage Group LG06"/>
</dbReference>
<evidence type="ECO:0000313" key="1">
    <source>
        <dbReference type="EMBL" id="KAH8007127.1"/>
    </source>
</evidence>
<gene>
    <name evidence="1" type="ORF">K3G42_017250</name>
</gene>
<keyword evidence="2" id="KW-1185">Reference proteome</keyword>
<protein>
    <submittedName>
        <fullName evidence="1">Uncharacterized protein</fullName>
    </submittedName>
</protein>
<proteinExistence type="predicted"/>
<organism evidence="1 2">
    <name type="scientific">Sphaerodactylus townsendi</name>
    <dbReference type="NCBI Taxonomy" id="933632"/>
    <lineage>
        <taxon>Eukaryota</taxon>
        <taxon>Metazoa</taxon>
        <taxon>Chordata</taxon>
        <taxon>Craniata</taxon>
        <taxon>Vertebrata</taxon>
        <taxon>Euteleostomi</taxon>
        <taxon>Lepidosauria</taxon>
        <taxon>Squamata</taxon>
        <taxon>Bifurcata</taxon>
        <taxon>Gekkota</taxon>
        <taxon>Sphaerodactylidae</taxon>
        <taxon>Sphaerodactylus</taxon>
    </lineage>
</organism>